<dbReference type="PRINTS" id="PR01950">
    <property type="entry name" value="LANCSUPER"/>
</dbReference>
<dbReference type="InterPro" id="IPR012341">
    <property type="entry name" value="6hp_glycosidase-like_sf"/>
</dbReference>
<dbReference type="SUPFAM" id="SSF158745">
    <property type="entry name" value="LanC-like"/>
    <property type="match status" value="1"/>
</dbReference>
<dbReference type="CDD" id="cd04792">
    <property type="entry name" value="LanM-like"/>
    <property type="match status" value="1"/>
</dbReference>
<dbReference type="SMART" id="SM01260">
    <property type="entry name" value="LANC_like"/>
    <property type="match status" value="1"/>
</dbReference>
<dbReference type="GO" id="GO:0046872">
    <property type="term" value="F:metal ion binding"/>
    <property type="evidence" value="ECO:0007669"/>
    <property type="project" value="UniProtKB-KW"/>
</dbReference>
<dbReference type="Pfam" id="PF05147">
    <property type="entry name" value="LANC_like"/>
    <property type="match status" value="1"/>
</dbReference>
<dbReference type="PIRSF" id="PIRSF037228">
    <property type="entry name" value="Lant_mod_RumM"/>
    <property type="match status" value="1"/>
</dbReference>
<evidence type="ECO:0000313" key="3">
    <source>
        <dbReference type="EMBL" id="MBB6184162.1"/>
    </source>
</evidence>
<dbReference type="NCBIfam" id="TIGR03897">
    <property type="entry name" value="lanti_2_LanM"/>
    <property type="match status" value="1"/>
</dbReference>
<feature type="binding site" evidence="1">
    <location>
        <position position="848"/>
    </location>
    <ligand>
        <name>Zn(2+)</name>
        <dbReference type="ChEBI" id="CHEBI:29105"/>
    </ligand>
</feature>
<dbReference type="GO" id="GO:0031179">
    <property type="term" value="P:peptide modification"/>
    <property type="evidence" value="ECO:0007669"/>
    <property type="project" value="InterPro"/>
</dbReference>
<protein>
    <submittedName>
        <fullName evidence="3">Type 2 lantibiotic biosynthesis protein LanM</fullName>
    </submittedName>
</protein>
<dbReference type="GO" id="GO:0005975">
    <property type="term" value="P:carbohydrate metabolic process"/>
    <property type="evidence" value="ECO:0007669"/>
    <property type="project" value="InterPro"/>
</dbReference>
<dbReference type="EMBL" id="JACHET010000001">
    <property type="protein sequence ID" value="MBB6184162.1"/>
    <property type="molecule type" value="Genomic_DNA"/>
</dbReference>
<evidence type="ECO:0000256" key="1">
    <source>
        <dbReference type="PIRSR" id="PIRSR607822-1"/>
    </source>
</evidence>
<dbReference type="InterPro" id="IPR017146">
    <property type="entry name" value="Lanti_2_LanM"/>
</dbReference>
<keyword evidence="1" id="KW-0479">Metal-binding</keyword>
<gene>
    <name evidence="3" type="ORF">HNQ86_001507</name>
</gene>
<dbReference type="OrthoDB" id="9148343at2"/>
<dbReference type="AlphaFoldDB" id="A0A841KG51"/>
<organism evidence="3 4">
    <name type="scientific">Oleiagrimonas soli</name>
    <dbReference type="NCBI Taxonomy" id="1543381"/>
    <lineage>
        <taxon>Bacteria</taxon>
        <taxon>Pseudomonadati</taxon>
        <taxon>Pseudomonadota</taxon>
        <taxon>Gammaproteobacteria</taxon>
        <taxon>Lysobacterales</taxon>
        <taxon>Rhodanobacteraceae</taxon>
        <taxon>Oleiagrimonas</taxon>
    </lineage>
</organism>
<feature type="binding site" evidence="1">
    <location>
        <position position="849"/>
    </location>
    <ligand>
        <name>Zn(2+)</name>
        <dbReference type="ChEBI" id="CHEBI:29105"/>
    </ligand>
</feature>
<dbReference type="Proteomes" id="UP000560000">
    <property type="component" value="Unassembled WGS sequence"/>
</dbReference>
<name>A0A841KG51_9GAMM</name>
<feature type="domain" description="Lantibiotic biosynthesis protein dehydration" evidence="2">
    <location>
        <begin position="101"/>
        <end position="467"/>
    </location>
</feature>
<dbReference type="RefSeq" id="WP_161782320.1">
    <property type="nucleotide sequence ID" value="NZ_JACHET010000001.1"/>
</dbReference>
<evidence type="ECO:0000313" key="4">
    <source>
        <dbReference type="Proteomes" id="UP000560000"/>
    </source>
</evidence>
<dbReference type="Gene3D" id="1.50.10.10">
    <property type="match status" value="1"/>
</dbReference>
<feature type="binding site" evidence="1">
    <location>
        <position position="803"/>
    </location>
    <ligand>
        <name>Zn(2+)</name>
        <dbReference type="ChEBI" id="CHEBI:29105"/>
    </ligand>
</feature>
<proteinExistence type="predicted"/>
<dbReference type="Pfam" id="PF13575">
    <property type="entry name" value="DUF4135"/>
    <property type="match status" value="1"/>
</dbReference>
<dbReference type="InterPro" id="IPR007822">
    <property type="entry name" value="LANC-like"/>
</dbReference>
<keyword evidence="1" id="KW-0862">Zinc</keyword>
<reference evidence="3 4" key="1">
    <citation type="submission" date="2020-08" db="EMBL/GenBank/DDBJ databases">
        <title>Genomic Encyclopedia of Type Strains, Phase IV (KMG-IV): sequencing the most valuable type-strain genomes for metagenomic binning, comparative biology and taxonomic classification.</title>
        <authorList>
            <person name="Goeker M."/>
        </authorList>
    </citation>
    <scope>NUCLEOTIDE SEQUENCE [LARGE SCALE GENOMIC DNA]</scope>
    <source>
        <strain evidence="3 4">DSM 107085</strain>
    </source>
</reference>
<comment type="caution">
    <text evidence="3">The sequence shown here is derived from an EMBL/GenBank/DDBJ whole genome shotgun (WGS) entry which is preliminary data.</text>
</comment>
<evidence type="ECO:0000259" key="2">
    <source>
        <dbReference type="Pfam" id="PF13575"/>
    </source>
</evidence>
<sequence length="959" mass="105542">MSTNSFSSVLDVFAADDCARFDVFLEQARGLDASARAVLRKTGFEALQSEANASLLRVLLLELHAAQLMEQLPKGDSDSQFRAFVRMAEQPDFARHLDVRYPVLRERLACVLNDRRMALQVMIERVLADRERLQVHFGMDCRNLTALHVGLGDAHDRGHTVARLEFADGMLMYKPRPLRLDVALDAFLQRVFPGDHARIRVPRALDCGEYGWTEFTVHRFCDGEAEVSQFYFNLGRWIAVLHLLSGSDIHCENLIACGPVPVIVDPECLFGRDALMQDDEEGIQAEAARLLSLSVLRSGIAPYRSSFEALGGVDHSSMAASGDGTSEVAAPVLVGEGTAQARIAPGTIKLDAPRSLPTPENRFMAYAERILEGFAQTSDMLRSLDAAGRLAGLLVDFRGCRVRDLYRPTHVYSEVKRMLWHPASLHQPDKARARAEEILGGHADLTQEQIEQELRSLEIRDVPVYRSTVDDARLETALRLWRSQAMSAQEMILRASMVAAVLNRDTAVQHGTSRRRAVVDGSLSEIDDPEAERRRLAAWAVRRLQKLAIPGRHGSPLWVCPVRGLNGWMIEPLHADFYNGLGGIAYALAGYRHEMVCGRVPEVDGVEQTLEEVITAWRSMERVSTPPRGGGFNGAGSRILAWLTLYTHLERPEFLDHAIGHARALSCDEGDAPREFDLIAGEAGLILPLLQLGEVTGDMQWFEQAASIGRTVAAAAVVDARGARWNSPSFKTPIGGFAHGATGIGWALARLSLSRAGTAADRYRWMQLAECAFAFESTLYDQVQGAWRDMRTPEDAVCASAWCHGAIGIGLAASDLHARTGGKGFLETFWLAVESALEQGWHLRPNLCHGSIGMRELLARAARSGLETGKQARDHGDRIVLSQVRHIAADERQLTESLFVPGLMTGLSGIVHGLCRMSDEHELPSALQMEVTQTMFGAGVESVPWATDRAHQVQTATSS</sequence>
<dbReference type="InterPro" id="IPR025410">
    <property type="entry name" value="Lant_dehyd"/>
</dbReference>
<accession>A0A841KG51</accession>